<evidence type="ECO:0000256" key="6">
    <source>
        <dbReference type="ARBA" id="ARBA00022989"/>
    </source>
</evidence>
<keyword evidence="4 8" id="KW-0812">Transmembrane</keyword>
<feature type="domain" description="Major facilitator superfamily (MFS) profile" evidence="9">
    <location>
        <begin position="20"/>
        <end position="114"/>
    </location>
</feature>
<dbReference type="PANTHER" id="PTHR43528">
    <property type="entry name" value="ALPHA-KETOGLUTARATE PERMEASE"/>
    <property type="match status" value="1"/>
</dbReference>
<feature type="transmembrane region" description="Helical" evidence="8">
    <location>
        <begin position="93"/>
        <end position="111"/>
    </location>
</feature>
<keyword evidence="11" id="KW-1185">Reference proteome</keyword>
<evidence type="ECO:0000313" key="11">
    <source>
        <dbReference type="Proteomes" id="UP000646523"/>
    </source>
</evidence>
<name>A0A917ZI58_9ACTN</name>
<dbReference type="Proteomes" id="UP000646523">
    <property type="component" value="Unassembled WGS sequence"/>
</dbReference>
<comment type="caution">
    <text evidence="10">The sequence shown here is derived from an EMBL/GenBank/DDBJ whole genome shotgun (WGS) entry which is preliminary data.</text>
</comment>
<evidence type="ECO:0000313" key="10">
    <source>
        <dbReference type="EMBL" id="GGO82957.1"/>
    </source>
</evidence>
<dbReference type="PROSITE" id="PS50850">
    <property type="entry name" value="MFS"/>
    <property type="match status" value="1"/>
</dbReference>
<keyword evidence="5" id="KW-0769">Symport</keyword>
<protein>
    <recommendedName>
        <fullName evidence="9">Major facilitator superfamily (MFS) profile domain-containing protein</fullName>
    </recommendedName>
</protein>
<keyword evidence="7 8" id="KW-0472">Membrane</keyword>
<dbReference type="EMBL" id="BMNH01000047">
    <property type="protein sequence ID" value="GGO82957.1"/>
    <property type="molecule type" value="Genomic_DNA"/>
</dbReference>
<dbReference type="PROSITE" id="PS00216">
    <property type="entry name" value="SUGAR_TRANSPORT_1"/>
    <property type="match status" value="1"/>
</dbReference>
<dbReference type="InterPro" id="IPR036259">
    <property type="entry name" value="MFS_trans_sf"/>
</dbReference>
<organism evidence="10 11">
    <name type="scientific">Nonomuraea cavernae</name>
    <dbReference type="NCBI Taxonomy" id="2045107"/>
    <lineage>
        <taxon>Bacteria</taxon>
        <taxon>Bacillati</taxon>
        <taxon>Actinomycetota</taxon>
        <taxon>Actinomycetes</taxon>
        <taxon>Streptosporangiales</taxon>
        <taxon>Streptosporangiaceae</taxon>
        <taxon>Nonomuraea</taxon>
    </lineage>
</organism>
<dbReference type="SUPFAM" id="SSF103473">
    <property type="entry name" value="MFS general substrate transporter"/>
    <property type="match status" value="1"/>
</dbReference>
<dbReference type="PANTHER" id="PTHR43528:SF1">
    <property type="entry name" value="ALPHA-KETOGLUTARATE PERMEASE"/>
    <property type="match status" value="1"/>
</dbReference>
<dbReference type="GO" id="GO:0015293">
    <property type="term" value="F:symporter activity"/>
    <property type="evidence" value="ECO:0007669"/>
    <property type="project" value="UniProtKB-KW"/>
</dbReference>
<evidence type="ECO:0000256" key="7">
    <source>
        <dbReference type="ARBA" id="ARBA00023136"/>
    </source>
</evidence>
<dbReference type="InterPro" id="IPR051084">
    <property type="entry name" value="H+-coupled_symporters"/>
</dbReference>
<evidence type="ECO:0000259" key="9">
    <source>
        <dbReference type="PROSITE" id="PS50850"/>
    </source>
</evidence>
<keyword evidence="2" id="KW-0813">Transport</keyword>
<keyword evidence="6 8" id="KW-1133">Transmembrane helix</keyword>
<evidence type="ECO:0000256" key="3">
    <source>
        <dbReference type="ARBA" id="ARBA00022475"/>
    </source>
</evidence>
<keyword evidence="3" id="KW-1003">Cell membrane</keyword>
<dbReference type="InterPro" id="IPR005829">
    <property type="entry name" value="Sugar_transporter_CS"/>
</dbReference>
<reference evidence="10" key="2">
    <citation type="submission" date="2020-09" db="EMBL/GenBank/DDBJ databases">
        <authorList>
            <person name="Sun Q."/>
            <person name="Zhou Y."/>
        </authorList>
    </citation>
    <scope>NUCLEOTIDE SEQUENCE</scope>
    <source>
        <strain evidence="10">CGMCC 4.7368</strain>
    </source>
</reference>
<feature type="transmembrane region" description="Helical" evidence="8">
    <location>
        <begin position="61"/>
        <end position="86"/>
    </location>
</feature>
<proteinExistence type="predicted"/>
<evidence type="ECO:0000256" key="2">
    <source>
        <dbReference type="ARBA" id="ARBA00022448"/>
    </source>
</evidence>
<evidence type="ECO:0000256" key="4">
    <source>
        <dbReference type="ARBA" id="ARBA00022692"/>
    </source>
</evidence>
<dbReference type="GO" id="GO:0005886">
    <property type="term" value="C:plasma membrane"/>
    <property type="evidence" value="ECO:0007669"/>
    <property type="project" value="UniProtKB-SubCell"/>
</dbReference>
<dbReference type="InterPro" id="IPR020846">
    <property type="entry name" value="MFS_dom"/>
</dbReference>
<accession>A0A917ZI58</accession>
<dbReference type="RefSeq" id="WP_225264095.1">
    <property type="nucleotide sequence ID" value="NZ_BMNH01000047.1"/>
</dbReference>
<evidence type="ECO:0000256" key="1">
    <source>
        <dbReference type="ARBA" id="ARBA00004651"/>
    </source>
</evidence>
<dbReference type="AlphaFoldDB" id="A0A917ZI58"/>
<sequence length="114" mass="12194">MAPPPVAQAPIGIPRSRVRQLMAASVGNVVEWFDWYAYSFLTVYFAEQIFPTQGGSSLVPVLSAFAVFAVGFFMRPLGGLLVGAFADRFGRKAAMTFTIMLMGGGSLLLAVTPT</sequence>
<dbReference type="Gene3D" id="1.20.1250.20">
    <property type="entry name" value="MFS general substrate transporter like domains"/>
    <property type="match status" value="1"/>
</dbReference>
<reference evidence="10" key="1">
    <citation type="journal article" date="2014" name="Int. J. Syst. Evol. Microbiol.">
        <title>Complete genome sequence of Corynebacterium casei LMG S-19264T (=DSM 44701T), isolated from a smear-ripened cheese.</title>
        <authorList>
            <consortium name="US DOE Joint Genome Institute (JGI-PGF)"/>
            <person name="Walter F."/>
            <person name="Albersmeier A."/>
            <person name="Kalinowski J."/>
            <person name="Ruckert C."/>
        </authorList>
    </citation>
    <scope>NUCLEOTIDE SEQUENCE</scope>
    <source>
        <strain evidence="10">CGMCC 4.7368</strain>
    </source>
</reference>
<gene>
    <name evidence="10" type="ORF">GCM10012289_75380</name>
</gene>
<comment type="subcellular location">
    <subcellularLocation>
        <location evidence="1">Cell membrane</location>
        <topology evidence="1">Multi-pass membrane protein</topology>
    </subcellularLocation>
</comment>
<evidence type="ECO:0000256" key="8">
    <source>
        <dbReference type="SAM" id="Phobius"/>
    </source>
</evidence>
<evidence type="ECO:0000256" key="5">
    <source>
        <dbReference type="ARBA" id="ARBA00022847"/>
    </source>
</evidence>